<evidence type="ECO:0000313" key="7">
    <source>
        <dbReference type="EMBL" id="EIW83157.1"/>
    </source>
</evidence>
<keyword evidence="3" id="KW-0677">Repeat</keyword>
<keyword evidence="5" id="KW-0539">Nucleus</keyword>
<feature type="region of interest" description="Disordered" evidence="6">
    <location>
        <begin position="1"/>
        <end position="29"/>
    </location>
</feature>
<evidence type="ECO:0000256" key="1">
    <source>
        <dbReference type="ARBA" id="ARBA00004123"/>
    </source>
</evidence>
<dbReference type="PANTHER" id="PTHR15263:SF1">
    <property type="entry name" value="NF-KAPPA-B INHIBITOR-LIKE PROTEIN 1"/>
    <property type="match status" value="1"/>
</dbReference>
<evidence type="ECO:0000256" key="3">
    <source>
        <dbReference type="ARBA" id="ARBA00022737"/>
    </source>
</evidence>
<sequence>YDEDLERWMRQDLDKQRREKEREKERSKLVQEEVSRIQDRVRQRRDNERQRFAEERKRDVELAKAKTQAKKAETDRAISKAWIEYEARWATFMTLKNEPVSFSTIPWPLLIPPTCTDDISPDDIDAFVLSSSHSQEQTRKDRLRSALLQWHPDRFRRILSRVPVQERDDVMEGVGIVVRCLNALMARE</sequence>
<dbReference type="OMA" id="ETYIWVE"/>
<dbReference type="GO" id="GO:0043124">
    <property type="term" value="P:negative regulation of canonical NF-kappaB signal transduction"/>
    <property type="evidence" value="ECO:0007669"/>
    <property type="project" value="InterPro"/>
</dbReference>
<protein>
    <submittedName>
        <fullName evidence="7">Uncharacterized protein</fullName>
    </submittedName>
</protein>
<reference evidence="8" key="1">
    <citation type="journal article" date="2012" name="Science">
        <title>The Paleozoic origin of enzymatic lignin decomposition reconstructed from 31 fungal genomes.</title>
        <authorList>
            <person name="Floudas D."/>
            <person name="Binder M."/>
            <person name="Riley R."/>
            <person name="Barry K."/>
            <person name="Blanchette R.A."/>
            <person name="Henrissat B."/>
            <person name="Martinez A.T."/>
            <person name="Otillar R."/>
            <person name="Spatafora J.W."/>
            <person name="Yadav J.S."/>
            <person name="Aerts A."/>
            <person name="Benoit I."/>
            <person name="Boyd A."/>
            <person name="Carlson A."/>
            <person name="Copeland A."/>
            <person name="Coutinho P.M."/>
            <person name="de Vries R.P."/>
            <person name="Ferreira P."/>
            <person name="Findley K."/>
            <person name="Foster B."/>
            <person name="Gaskell J."/>
            <person name="Glotzer D."/>
            <person name="Gorecki P."/>
            <person name="Heitman J."/>
            <person name="Hesse C."/>
            <person name="Hori C."/>
            <person name="Igarashi K."/>
            <person name="Jurgens J.A."/>
            <person name="Kallen N."/>
            <person name="Kersten P."/>
            <person name="Kohler A."/>
            <person name="Kuees U."/>
            <person name="Kumar T.K.A."/>
            <person name="Kuo A."/>
            <person name="LaButti K."/>
            <person name="Larrondo L.F."/>
            <person name="Lindquist E."/>
            <person name="Ling A."/>
            <person name="Lombard V."/>
            <person name="Lucas S."/>
            <person name="Lundell T."/>
            <person name="Martin R."/>
            <person name="McLaughlin D.J."/>
            <person name="Morgenstern I."/>
            <person name="Morin E."/>
            <person name="Murat C."/>
            <person name="Nagy L.G."/>
            <person name="Nolan M."/>
            <person name="Ohm R.A."/>
            <person name="Patyshakuliyeva A."/>
            <person name="Rokas A."/>
            <person name="Ruiz-Duenas F.J."/>
            <person name="Sabat G."/>
            <person name="Salamov A."/>
            <person name="Samejima M."/>
            <person name="Schmutz J."/>
            <person name="Slot J.C."/>
            <person name="St John F."/>
            <person name="Stenlid J."/>
            <person name="Sun H."/>
            <person name="Sun S."/>
            <person name="Syed K."/>
            <person name="Tsang A."/>
            <person name="Wiebenga A."/>
            <person name="Young D."/>
            <person name="Pisabarro A."/>
            <person name="Eastwood D.C."/>
            <person name="Martin F."/>
            <person name="Cullen D."/>
            <person name="Grigoriev I.V."/>
            <person name="Hibbett D.S."/>
        </authorList>
    </citation>
    <scope>NUCLEOTIDE SEQUENCE [LARGE SCALE GENOMIC DNA]</scope>
    <source>
        <strain evidence="8">RWD-64-598 SS2</strain>
    </source>
</reference>
<feature type="non-terminal residue" evidence="7">
    <location>
        <position position="188"/>
    </location>
</feature>
<dbReference type="Proteomes" id="UP000053558">
    <property type="component" value="Unassembled WGS sequence"/>
</dbReference>
<dbReference type="PANTHER" id="PTHR15263">
    <property type="entry name" value="I-KAPPA-B-LIKE PROTEIN IKBL"/>
    <property type="match status" value="1"/>
</dbReference>
<comment type="caution">
    <text evidence="7">The sequence shown here is derived from an EMBL/GenBank/DDBJ whole genome shotgun (WGS) entry which is preliminary data.</text>
</comment>
<organism evidence="7 8">
    <name type="scientific">Coniophora puteana (strain RWD-64-598)</name>
    <name type="common">Brown rot fungus</name>
    <dbReference type="NCBI Taxonomy" id="741705"/>
    <lineage>
        <taxon>Eukaryota</taxon>
        <taxon>Fungi</taxon>
        <taxon>Dikarya</taxon>
        <taxon>Basidiomycota</taxon>
        <taxon>Agaricomycotina</taxon>
        <taxon>Agaricomycetes</taxon>
        <taxon>Agaricomycetidae</taxon>
        <taxon>Boletales</taxon>
        <taxon>Coniophorineae</taxon>
        <taxon>Coniophoraceae</taxon>
        <taxon>Coniophora</taxon>
    </lineage>
</organism>
<dbReference type="InterPro" id="IPR038753">
    <property type="entry name" value="NFKBIL1"/>
</dbReference>
<keyword evidence="8" id="KW-1185">Reference proteome</keyword>
<accession>A0A5M3MVX9</accession>
<keyword evidence="4" id="KW-0040">ANK repeat</keyword>
<comment type="subcellular location">
    <subcellularLocation>
        <location evidence="1">Nucleus</location>
    </subcellularLocation>
</comment>
<dbReference type="RefSeq" id="XP_007766280.1">
    <property type="nucleotide sequence ID" value="XM_007768090.1"/>
</dbReference>
<dbReference type="KEGG" id="cput:CONPUDRAFT_30861"/>
<dbReference type="GeneID" id="19206693"/>
<evidence type="ECO:0000256" key="2">
    <source>
        <dbReference type="ARBA" id="ARBA00022553"/>
    </source>
</evidence>
<name>A0A5M3MVX9_CONPW</name>
<dbReference type="GO" id="GO:0005634">
    <property type="term" value="C:nucleus"/>
    <property type="evidence" value="ECO:0007669"/>
    <property type="project" value="UniProtKB-SubCell"/>
</dbReference>
<feature type="non-terminal residue" evidence="7">
    <location>
        <position position="1"/>
    </location>
</feature>
<proteinExistence type="predicted"/>
<evidence type="ECO:0000256" key="6">
    <source>
        <dbReference type="SAM" id="MobiDB-lite"/>
    </source>
</evidence>
<dbReference type="OrthoDB" id="412109at2759"/>
<dbReference type="EMBL" id="JH711576">
    <property type="protein sequence ID" value="EIW83157.1"/>
    <property type="molecule type" value="Genomic_DNA"/>
</dbReference>
<dbReference type="AlphaFoldDB" id="A0A5M3MVX9"/>
<evidence type="ECO:0000313" key="8">
    <source>
        <dbReference type="Proteomes" id="UP000053558"/>
    </source>
</evidence>
<evidence type="ECO:0000256" key="4">
    <source>
        <dbReference type="ARBA" id="ARBA00023043"/>
    </source>
</evidence>
<gene>
    <name evidence="7" type="ORF">CONPUDRAFT_30861</name>
</gene>
<evidence type="ECO:0000256" key="5">
    <source>
        <dbReference type="ARBA" id="ARBA00023242"/>
    </source>
</evidence>
<keyword evidence="2" id="KW-0597">Phosphoprotein</keyword>